<dbReference type="InterPro" id="IPR017938">
    <property type="entry name" value="Riboflavin_synthase-like_b-brl"/>
</dbReference>
<dbReference type="STRING" id="1855383.SAMN05216548_107102"/>
<reference evidence="3 4" key="1">
    <citation type="submission" date="2016-10" db="EMBL/GenBank/DDBJ databases">
        <authorList>
            <person name="de Groot N.N."/>
        </authorList>
    </citation>
    <scope>NUCLEOTIDE SEQUENCE [LARGE SCALE GENOMIC DNA]</scope>
    <source>
        <strain evidence="3 4">A52C2</strain>
    </source>
</reference>
<dbReference type="Proteomes" id="UP000199647">
    <property type="component" value="Unassembled WGS sequence"/>
</dbReference>
<dbReference type="PANTHER" id="PTHR30157:SF0">
    <property type="entry name" value="NADPH-DEPENDENT FERRIC-CHELATE REDUCTASE"/>
    <property type="match status" value="1"/>
</dbReference>
<organism evidence="3 4">
    <name type="scientific">Faunimonas pinastri</name>
    <dbReference type="NCBI Taxonomy" id="1855383"/>
    <lineage>
        <taxon>Bacteria</taxon>
        <taxon>Pseudomonadati</taxon>
        <taxon>Pseudomonadota</taxon>
        <taxon>Alphaproteobacteria</taxon>
        <taxon>Hyphomicrobiales</taxon>
        <taxon>Afifellaceae</taxon>
        <taxon>Faunimonas</taxon>
    </lineage>
</organism>
<name>A0A1H9IGZ1_9HYPH</name>
<dbReference type="InterPro" id="IPR013113">
    <property type="entry name" value="SIP_FAD-bd"/>
</dbReference>
<protein>
    <submittedName>
        <fullName evidence="3">NADPH-dependent ferric siderophore reductase, contains FAD-binding and SIP domains</fullName>
    </submittedName>
</protein>
<dbReference type="Pfam" id="PF04954">
    <property type="entry name" value="SIP"/>
    <property type="match status" value="1"/>
</dbReference>
<comment type="similarity">
    <text evidence="1">Belongs to the SIP oxidoreductase family.</text>
</comment>
<dbReference type="InterPro" id="IPR039261">
    <property type="entry name" value="FNR_nucleotide-bd"/>
</dbReference>
<dbReference type="CDD" id="cd06193">
    <property type="entry name" value="siderophore_interacting"/>
    <property type="match status" value="1"/>
</dbReference>
<evidence type="ECO:0000256" key="1">
    <source>
        <dbReference type="ARBA" id="ARBA00035644"/>
    </source>
</evidence>
<dbReference type="Gene3D" id="2.40.30.10">
    <property type="entry name" value="Translation factors"/>
    <property type="match status" value="1"/>
</dbReference>
<dbReference type="Pfam" id="PF08021">
    <property type="entry name" value="FAD_binding_9"/>
    <property type="match status" value="1"/>
</dbReference>
<dbReference type="PROSITE" id="PS51384">
    <property type="entry name" value="FAD_FR"/>
    <property type="match status" value="1"/>
</dbReference>
<dbReference type="EMBL" id="FOFG01000007">
    <property type="protein sequence ID" value="SEQ73818.1"/>
    <property type="molecule type" value="Genomic_DNA"/>
</dbReference>
<dbReference type="AlphaFoldDB" id="A0A1H9IGZ1"/>
<dbReference type="InterPro" id="IPR039374">
    <property type="entry name" value="SIP_fam"/>
</dbReference>
<dbReference type="GO" id="GO:0016491">
    <property type="term" value="F:oxidoreductase activity"/>
    <property type="evidence" value="ECO:0007669"/>
    <property type="project" value="InterPro"/>
</dbReference>
<sequence>MSEMLENGAAAASGAGRHEIVRMRHEIRRRTLTVAAVTHVTPKMLRVELTSPELADFDSRSPDDHIKLFFPVEGGEPCMRDYTPRAFNREKHSLTIDFALHEAGPATAWAMNARVGDELHIGGPRGSMVVPDDFDWYLLMADETGLPAIGRRLEELRPGVPVFTVVVVDNPGEAQEIETAADWTPRWLCREEGRDEAATMRRVVQDLALPDGDGYVWIAAEAGIAKSLRSYVLDELRHPPRWMRASGYWSNGEPGAHENLE</sequence>
<keyword evidence="4" id="KW-1185">Reference proteome</keyword>
<dbReference type="InterPro" id="IPR007037">
    <property type="entry name" value="SIP_rossman_dom"/>
</dbReference>
<dbReference type="InterPro" id="IPR017927">
    <property type="entry name" value="FAD-bd_FR_type"/>
</dbReference>
<evidence type="ECO:0000313" key="4">
    <source>
        <dbReference type="Proteomes" id="UP000199647"/>
    </source>
</evidence>
<accession>A0A1H9IGZ1</accession>
<feature type="domain" description="FAD-binding FR-type" evidence="2">
    <location>
        <begin position="27"/>
        <end position="131"/>
    </location>
</feature>
<proteinExistence type="inferred from homology"/>
<dbReference type="Gene3D" id="3.40.50.80">
    <property type="entry name" value="Nucleotide-binding domain of ferredoxin-NADP reductase (FNR) module"/>
    <property type="match status" value="1"/>
</dbReference>
<evidence type="ECO:0000259" key="2">
    <source>
        <dbReference type="PROSITE" id="PS51384"/>
    </source>
</evidence>
<dbReference type="RefSeq" id="WP_238858277.1">
    <property type="nucleotide sequence ID" value="NZ_FOFG01000007.1"/>
</dbReference>
<dbReference type="SUPFAM" id="SSF63380">
    <property type="entry name" value="Riboflavin synthase domain-like"/>
    <property type="match status" value="1"/>
</dbReference>
<evidence type="ECO:0000313" key="3">
    <source>
        <dbReference type="EMBL" id="SEQ73818.1"/>
    </source>
</evidence>
<gene>
    <name evidence="3" type="ORF">SAMN05216548_107102</name>
</gene>
<dbReference type="PANTHER" id="PTHR30157">
    <property type="entry name" value="FERRIC REDUCTASE, NADPH-DEPENDENT"/>
    <property type="match status" value="1"/>
</dbReference>